<dbReference type="PROSITE" id="PS51755">
    <property type="entry name" value="OMPR_PHOB"/>
    <property type="match status" value="1"/>
</dbReference>
<evidence type="ECO:0000256" key="5">
    <source>
        <dbReference type="ARBA" id="ARBA00023163"/>
    </source>
</evidence>
<proteinExistence type="predicted"/>
<dbReference type="SMART" id="SM00448">
    <property type="entry name" value="REC"/>
    <property type="match status" value="1"/>
</dbReference>
<sequence>MTDILLVEDDRDLAATVVDYLELIGLRCDHAANGAQGLQLVSENRYDVLLLDLNLPRIDGLTVCRTLREQGQDIPVLMLTARDQLQDKLEGFDSGTDDFLVKPFELAELEVRIHALARRRSGQSKLLRVGDLSMDLNRHEVRRAGTVLKISPIGWQILEALMRAAPAAVSRQKLEAQVWGDVPPDSNPLKVHMHHLRKVIDGGSDAPMVETITGFGFALVNPSDRDTSDGGNVDTGNGR</sequence>
<keyword evidence="2" id="KW-0902">Two-component regulatory system</keyword>
<dbReference type="Proteomes" id="UP001481413">
    <property type="component" value="Unassembled WGS sequence"/>
</dbReference>
<dbReference type="CDD" id="cd00383">
    <property type="entry name" value="trans_reg_C"/>
    <property type="match status" value="1"/>
</dbReference>
<protein>
    <submittedName>
        <fullName evidence="10">Cationic peptide response regulator transcription factor CprR</fullName>
    </submittedName>
</protein>
<feature type="modified residue" description="4-aspartylphosphate" evidence="6">
    <location>
        <position position="52"/>
    </location>
</feature>
<evidence type="ECO:0000256" key="3">
    <source>
        <dbReference type="ARBA" id="ARBA00023015"/>
    </source>
</evidence>
<organism evidence="10 11">
    <name type="scientific">Thalassolituus maritimus</name>
    <dbReference type="NCBI Taxonomy" id="484498"/>
    <lineage>
        <taxon>Bacteria</taxon>
        <taxon>Pseudomonadati</taxon>
        <taxon>Pseudomonadota</taxon>
        <taxon>Gammaproteobacteria</taxon>
        <taxon>Oceanospirillales</taxon>
        <taxon>Oceanospirillaceae</taxon>
        <taxon>Thalassolituus</taxon>
    </lineage>
</organism>
<dbReference type="PANTHER" id="PTHR48111">
    <property type="entry name" value="REGULATOR OF RPOS"/>
    <property type="match status" value="1"/>
</dbReference>
<dbReference type="PROSITE" id="PS50110">
    <property type="entry name" value="RESPONSE_REGULATORY"/>
    <property type="match status" value="1"/>
</dbReference>
<accession>A0ABQ0A1C1</accession>
<reference evidence="10 11" key="1">
    <citation type="submission" date="2024-04" db="EMBL/GenBank/DDBJ databases">
        <title>Draft genome sequence of Thalassolituus maritimus NBRC 116585.</title>
        <authorList>
            <person name="Miyakawa T."/>
            <person name="Kusuya Y."/>
            <person name="Miura T."/>
        </authorList>
    </citation>
    <scope>NUCLEOTIDE SEQUENCE [LARGE SCALE GENOMIC DNA]</scope>
    <source>
        <strain evidence="10 11">5NW40-0001</strain>
    </source>
</reference>
<dbReference type="InterPro" id="IPR039420">
    <property type="entry name" value="WalR-like"/>
</dbReference>
<evidence type="ECO:0000256" key="7">
    <source>
        <dbReference type="PROSITE-ProRule" id="PRU01091"/>
    </source>
</evidence>
<evidence type="ECO:0000256" key="6">
    <source>
        <dbReference type="PROSITE-ProRule" id="PRU00169"/>
    </source>
</evidence>
<dbReference type="Pfam" id="PF00072">
    <property type="entry name" value="Response_reg"/>
    <property type="match status" value="1"/>
</dbReference>
<keyword evidence="11" id="KW-1185">Reference proteome</keyword>
<dbReference type="SUPFAM" id="SSF52172">
    <property type="entry name" value="CheY-like"/>
    <property type="match status" value="1"/>
</dbReference>
<evidence type="ECO:0000256" key="2">
    <source>
        <dbReference type="ARBA" id="ARBA00023012"/>
    </source>
</evidence>
<dbReference type="InterPro" id="IPR011006">
    <property type="entry name" value="CheY-like_superfamily"/>
</dbReference>
<evidence type="ECO:0000313" key="10">
    <source>
        <dbReference type="EMBL" id="GAA6146187.1"/>
    </source>
</evidence>
<dbReference type="CDD" id="cd17624">
    <property type="entry name" value="REC_OmpR_PmrA-like"/>
    <property type="match status" value="1"/>
</dbReference>
<keyword evidence="3" id="KW-0805">Transcription regulation</keyword>
<dbReference type="PANTHER" id="PTHR48111:SF22">
    <property type="entry name" value="REGULATOR OF RPOS"/>
    <property type="match status" value="1"/>
</dbReference>
<evidence type="ECO:0000259" key="8">
    <source>
        <dbReference type="PROSITE" id="PS50110"/>
    </source>
</evidence>
<keyword evidence="5" id="KW-0804">Transcription</keyword>
<dbReference type="InterPro" id="IPR001789">
    <property type="entry name" value="Sig_transdc_resp-reg_receiver"/>
</dbReference>
<dbReference type="Gene3D" id="3.40.50.2300">
    <property type="match status" value="1"/>
</dbReference>
<dbReference type="SUPFAM" id="SSF46894">
    <property type="entry name" value="C-terminal effector domain of the bipartite response regulators"/>
    <property type="match status" value="1"/>
</dbReference>
<dbReference type="InterPro" id="IPR001867">
    <property type="entry name" value="OmpR/PhoB-type_DNA-bd"/>
</dbReference>
<evidence type="ECO:0000256" key="1">
    <source>
        <dbReference type="ARBA" id="ARBA00022553"/>
    </source>
</evidence>
<dbReference type="RefSeq" id="WP_353295379.1">
    <property type="nucleotide sequence ID" value="NZ_BAABWH010000006.1"/>
</dbReference>
<evidence type="ECO:0000256" key="4">
    <source>
        <dbReference type="ARBA" id="ARBA00023125"/>
    </source>
</evidence>
<feature type="domain" description="Response regulatory" evidence="8">
    <location>
        <begin position="3"/>
        <end position="117"/>
    </location>
</feature>
<dbReference type="SMART" id="SM00862">
    <property type="entry name" value="Trans_reg_C"/>
    <property type="match status" value="1"/>
</dbReference>
<dbReference type="Gene3D" id="6.10.250.690">
    <property type="match status" value="1"/>
</dbReference>
<dbReference type="Gene3D" id="1.10.10.10">
    <property type="entry name" value="Winged helix-like DNA-binding domain superfamily/Winged helix DNA-binding domain"/>
    <property type="match status" value="1"/>
</dbReference>
<dbReference type="InterPro" id="IPR016032">
    <property type="entry name" value="Sig_transdc_resp-reg_C-effctor"/>
</dbReference>
<dbReference type="Pfam" id="PF00486">
    <property type="entry name" value="Trans_reg_C"/>
    <property type="match status" value="1"/>
</dbReference>
<evidence type="ECO:0000259" key="9">
    <source>
        <dbReference type="PROSITE" id="PS51755"/>
    </source>
</evidence>
<feature type="domain" description="OmpR/PhoB-type" evidence="9">
    <location>
        <begin position="124"/>
        <end position="221"/>
    </location>
</feature>
<feature type="DNA-binding region" description="OmpR/PhoB-type" evidence="7">
    <location>
        <begin position="124"/>
        <end position="221"/>
    </location>
</feature>
<keyword evidence="1 6" id="KW-0597">Phosphoprotein</keyword>
<evidence type="ECO:0000313" key="11">
    <source>
        <dbReference type="Proteomes" id="UP001481413"/>
    </source>
</evidence>
<name>A0ABQ0A1C1_9GAMM</name>
<comment type="caution">
    <text evidence="10">The sequence shown here is derived from an EMBL/GenBank/DDBJ whole genome shotgun (WGS) entry which is preliminary data.</text>
</comment>
<gene>
    <name evidence="10" type="primary">cprR</name>
    <name evidence="10" type="ORF">NBRC116585_23050</name>
</gene>
<dbReference type="InterPro" id="IPR036388">
    <property type="entry name" value="WH-like_DNA-bd_sf"/>
</dbReference>
<keyword evidence="4 7" id="KW-0238">DNA-binding</keyword>
<dbReference type="EMBL" id="BAABWH010000006">
    <property type="protein sequence ID" value="GAA6146187.1"/>
    <property type="molecule type" value="Genomic_DNA"/>
</dbReference>